<accession>A0ABM7PBQ5</accession>
<keyword evidence="2" id="KW-1185">Reference proteome</keyword>
<organism evidence="1 2">
    <name type="scientific">Desulfoluna limicola</name>
    <dbReference type="NCBI Taxonomy" id="2810562"/>
    <lineage>
        <taxon>Bacteria</taxon>
        <taxon>Pseudomonadati</taxon>
        <taxon>Thermodesulfobacteriota</taxon>
        <taxon>Desulfobacteria</taxon>
        <taxon>Desulfobacterales</taxon>
        <taxon>Desulfolunaceae</taxon>
        <taxon>Desulfoluna</taxon>
    </lineage>
</organism>
<evidence type="ECO:0008006" key="3">
    <source>
        <dbReference type="Google" id="ProtNLM"/>
    </source>
</evidence>
<name>A0ABM7PBQ5_9BACT</name>
<dbReference type="RefSeq" id="WP_236890909.1">
    <property type="nucleotide sequence ID" value="NZ_AP024488.1"/>
</dbReference>
<dbReference type="EMBL" id="AP024488">
    <property type="protein sequence ID" value="BCS94603.1"/>
    <property type="molecule type" value="Genomic_DNA"/>
</dbReference>
<dbReference type="SUPFAM" id="SSF46785">
    <property type="entry name" value="Winged helix' DNA-binding domain"/>
    <property type="match status" value="1"/>
</dbReference>
<gene>
    <name evidence="1" type="primary">gp26</name>
    <name evidence="1" type="ORF">DSLASN_02350</name>
</gene>
<evidence type="ECO:0000313" key="2">
    <source>
        <dbReference type="Proteomes" id="UP001320148"/>
    </source>
</evidence>
<dbReference type="Proteomes" id="UP001320148">
    <property type="component" value="Chromosome"/>
</dbReference>
<protein>
    <recommendedName>
        <fullName evidence="3">ArsR family transcriptional regulator</fullName>
    </recommendedName>
</protein>
<evidence type="ECO:0000313" key="1">
    <source>
        <dbReference type="EMBL" id="BCS94603.1"/>
    </source>
</evidence>
<sequence length="98" mass="11104">MSYEQTIQEHLRITLLRLLYEDPDYTQNDSLLTDLTEAYGFTPSRDKVRTELAWLAEQGLVTIDDGKIIIAMLTERGADVARGRVTVPGVKRPSPGRR</sequence>
<proteinExistence type="predicted"/>
<dbReference type="InterPro" id="IPR036390">
    <property type="entry name" value="WH_DNA-bd_sf"/>
</dbReference>
<reference evidence="1 2" key="1">
    <citation type="submission" date="2021-02" db="EMBL/GenBank/DDBJ databases">
        <title>Complete genome of Desulfoluna sp. strain ASN36.</title>
        <authorList>
            <person name="Takahashi A."/>
            <person name="Kojima H."/>
            <person name="Fukui M."/>
        </authorList>
    </citation>
    <scope>NUCLEOTIDE SEQUENCE [LARGE SCALE GENOMIC DNA]</scope>
    <source>
        <strain evidence="1 2">ASN36</strain>
    </source>
</reference>